<gene>
    <name evidence="1" type="ORF">LAMI_0E03664G</name>
</gene>
<dbReference type="Pfam" id="PF10315">
    <property type="entry name" value="Aim19"/>
    <property type="match status" value="1"/>
</dbReference>
<sequence>MTNNSETSIQQQEQRVVTSLGSSPLPALVNSALLFVTPMVSPAVKVDASGGVFRSLGGFTGILGSGTKSIGPSNKTVALFGTAQALGSWMIYDGDVQSGSGFLAAWSALYLIVAGRGSFKALRYRTWPLALSVAAASNAYLYTREFVTSGFI</sequence>
<dbReference type="GO" id="GO:0005739">
    <property type="term" value="C:mitochondrion"/>
    <property type="evidence" value="ECO:0007669"/>
    <property type="project" value="TreeGrafter"/>
</dbReference>
<name>A0A1G4JK20_9SACH</name>
<evidence type="ECO:0000313" key="2">
    <source>
        <dbReference type="Proteomes" id="UP000191024"/>
    </source>
</evidence>
<accession>A0A1G4JK20</accession>
<evidence type="ECO:0000313" key="1">
    <source>
        <dbReference type="EMBL" id="SCU90806.1"/>
    </source>
</evidence>
<keyword evidence="2" id="KW-1185">Reference proteome</keyword>
<dbReference type="Proteomes" id="UP000191024">
    <property type="component" value="Chromosome E"/>
</dbReference>
<dbReference type="PANTHER" id="PTHR28177">
    <property type="entry name" value="ALTERED INHERITANCE OF MITOCHONDRIA PROTEIN 19, MITOCHONDRIAL"/>
    <property type="match status" value="1"/>
</dbReference>
<reference evidence="1 2" key="1">
    <citation type="submission" date="2016-03" db="EMBL/GenBank/DDBJ databases">
        <authorList>
            <person name="Devillers H."/>
        </authorList>
    </citation>
    <scope>NUCLEOTIDE SEQUENCE [LARGE SCALE GENOMIC DNA]</scope>
    <source>
        <strain evidence="1">CBS 11717</strain>
    </source>
</reference>
<organism evidence="1 2">
    <name type="scientific">Lachancea mirantina</name>
    <dbReference type="NCBI Taxonomy" id="1230905"/>
    <lineage>
        <taxon>Eukaryota</taxon>
        <taxon>Fungi</taxon>
        <taxon>Dikarya</taxon>
        <taxon>Ascomycota</taxon>
        <taxon>Saccharomycotina</taxon>
        <taxon>Saccharomycetes</taxon>
        <taxon>Saccharomycetales</taxon>
        <taxon>Saccharomycetaceae</taxon>
        <taxon>Lachancea</taxon>
    </lineage>
</organism>
<protein>
    <submittedName>
        <fullName evidence="1">LAMI_0E03664g1_1</fullName>
    </submittedName>
</protein>
<dbReference type="PANTHER" id="PTHR28177:SF1">
    <property type="entry name" value="ALTERED INHERITANCE OF MITOCHONDRIA PROTEIN 19, MITOCHONDRIAL"/>
    <property type="match status" value="1"/>
</dbReference>
<dbReference type="EMBL" id="LT598465">
    <property type="protein sequence ID" value="SCU90806.1"/>
    <property type="molecule type" value="Genomic_DNA"/>
</dbReference>
<dbReference type="AlphaFoldDB" id="A0A1G4JK20"/>
<proteinExistence type="predicted"/>
<dbReference type="OrthoDB" id="5554402at2759"/>
<dbReference type="InterPro" id="IPR019419">
    <property type="entry name" value="AIM19"/>
</dbReference>